<sequence length="292" mass="30175">MKKSKITLLAILSIGLVFTSCKKNKSVDLALNINGLENLGSTAKYEGWIIVDGDAISTGVFEVNDAGEMSTTTFEVNQKDLEDASTFVLTIEPANDTDPKPSAIHILGGEFSGENATLTIGHEAAIGNDFTTSNGAYLLATPTDGAMNNENSGVWFIDNRSGSAVAGLDLPTLPAGWNYEGWAVINGTPVSTGTFLSATGADASAPFSSTLASAPAFPGEDFLINAPSGLTFPTDLAGKTIVVSVEPSPDNSANPFLLKPLVATVSTTAVNNTAYDMSNNAANTNPTGTATR</sequence>
<evidence type="ECO:0000313" key="1">
    <source>
        <dbReference type="EMBL" id="PZE17204.1"/>
    </source>
</evidence>
<reference evidence="1 2" key="1">
    <citation type="submission" date="2018-06" db="EMBL/GenBank/DDBJ databases">
        <title>The draft genome sequence of Crocinitomix sp. SM1701.</title>
        <authorList>
            <person name="Zhang X."/>
        </authorList>
    </citation>
    <scope>NUCLEOTIDE SEQUENCE [LARGE SCALE GENOMIC DNA]</scope>
    <source>
        <strain evidence="1 2">SM1701</strain>
    </source>
</reference>
<accession>A0A2W1N0F3</accession>
<comment type="caution">
    <text evidence="1">The sequence shown here is derived from an EMBL/GenBank/DDBJ whole genome shotgun (WGS) entry which is preliminary data.</text>
</comment>
<evidence type="ECO:0008006" key="3">
    <source>
        <dbReference type="Google" id="ProtNLM"/>
    </source>
</evidence>
<name>A0A2W1N0F3_9FLAO</name>
<protein>
    <recommendedName>
        <fullName evidence="3">Anti-sigma factor</fullName>
    </recommendedName>
</protein>
<keyword evidence="2" id="KW-1185">Reference proteome</keyword>
<dbReference type="Proteomes" id="UP000249248">
    <property type="component" value="Unassembled WGS sequence"/>
</dbReference>
<proteinExistence type="predicted"/>
<dbReference type="RefSeq" id="WP_111062729.1">
    <property type="nucleotide sequence ID" value="NZ_JBHUCU010000016.1"/>
</dbReference>
<dbReference type="OrthoDB" id="1115036at2"/>
<dbReference type="PROSITE" id="PS51257">
    <property type="entry name" value="PROKAR_LIPOPROTEIN"/>
    <property type="match status" value="1"/>
</dbReference>
<dbReference type="AlphaFoldDB" id="A0A2W1N0F3"/>
<gene>
    <name evidence="1" type="ORF">DNU06_07990</name>
</gene>
<evidence type="ECO:0000313" key="2">
    <source>
        <dbReference type="Proteomes" id="UP000249248"/>
    </source>
</evidence>
<dbReference type="EMBL" id="QKSB01000004">
    <property type="protein sequence ID" value="PZE17204.1"/>
    <property type="molecule type" value="Genomic_DNA"/>
</dbReference>
<organism evidence="1 2">
    <name type="scientific">Putridiphycobacter roseus</name>
    <dbReference type="NCBI Taxonomy" id="2219161"/>
    <lineage>
        <taxon>Bacteria</taxon>
        <taxon>Pseudomonadati</taxon>
        <taxon>Bacteroidota</taxon>
        <taxon>Flavobacteriia</taxon>
        <taxon>Flavobacteriales</taxon>
        <taxon>Crocinitomicaceae</taxon>
        <taxon>Putridiphycobacter</taxon>
    </lineage>
</organism>